<dbReference type="PANTHER" id="PTHR42972:SF8">
    <property type="entry name" value="POLYHYDROXYBUTYRATE DEPOLYMERASE"/>
    <property type="match status" value="1"/>
</dbReference>
<dbReference type="EMBL" id="BAAAZG010000018">
    <property type="protein sequence ID" value="GAA4072648.1"/>
    <property type="molecule type" value="Genomic_DNA"/>
</dbReference>
<organism evidence="1 2">
    <name type="scientific">Actinomadura miaoliensis</name>
    <dbReference type="NCBI Taxonomy" id="430685"/>
    <lineage>
        <taxon>Bacteria</taxon>
        <taxon>Bacillati</taxon>
        <taxon>Actinomycetota</taxon>
        <taxon>Actinomycetes</taxon>
        <taxon>Streptosporangiales</taxon>
        <taxon>Thermomonosporaceae</taxon>
        <taxon>Actinomadura</taxon>
    </lineage>
</organism>
<dbReference type="PANTHER" id="PTHR42972">
    <property type="entry name" value="TOL-PAL SYSTEM PROTEIN TOLB"/>
    <property type="match status" value="1"/>
</dbReference>
<evidence type="ECO:0000313" key="1">
    <source>
        <dbReference type="EMBL" id="GAA4072648.1"/>
    </source>
</evidence>
<comment type="caution">
    <text evidence="1">The sequence shown here is derived from an EMBL/GenBank/DDBJ whole genome shotgun (WGS) entry which is preliminary data.</text>
</comment>
<evidence type="ECO:0000313" key="2">
    <source>
        <dbReference type="Proteomes" id="UP001500683"/>
    </source>
</evidence>
<sequence>MKLPAVQFRTVKSRTVERPTGKRPALKLTTVLTAAAGVLLATSTHTPAAAADSLPRLNISAAYVSGVSSGGYMADQLHVAYSGTFKGAGIFSAGAYHCARGNLTTAQLACMNDLYDDNPAELRRIASDRSAQGRIDPVANLAGHKVWLYHGVNDITVKQSVTDGLATFHQGFGANVAYSKTSPAGHAWVSPLGPNPCSATYTPYVNKCTDDPQGSMLRHLLGTVAAPASTPTGTLLRYDQNPYAPNGSAAAISMGATGFAYVPQNCAAGTSCRLMVALHGCQQGYDTIGTTFVTRSYLNEYADTNNLVVLYPQATASSWTGGNPQGCWNWWGYGGDTAYDMKGGKQIETLMRMVRAVGA</sequence>
<accession>A0ABP7VRY7</accession>
<dbReference type="SUPFAM" id="SSF53474">
    <property type="entry name" value="alpha/beta-Hydrolases"/>
    <property type="match status" value="1"/>
</dbReference>
<dbReference type="Gene3D" id="3.40.50.1820">
    <property type="entry name" value="alpha/beta hydrolase"/>
    <property type="match status" value="2"/>
</dbReference>
<name>A0ABP7VRY7_9ACTN</name>
<dbReference type="RefSeq" id="WP_344947115.1">
    <property type="nucleotide sequence ID" value="NZ_BAAAZG010000018.1"/>
</dbReference>
<protein>
    <submittedName>
        <fullName evidence="1">PHB depolymerase family esterase</fullName>
    </submittedName>
</protein>
<dbReference type="Proteomes" id="UP001500683">
    <property type="component" value="Unassembled WGS sequence"/>
</dbReference>
<keyword evidence="2" id="KW-1185">Reference proteome</keyword>
<dbReference type="InterPro" id="IPR029058">
    <property type="entry name" value="AB_hydrolase_fold"/>
</dbReference>
<proteinExistence type="predicted"/>
<reference evidence="2" key="1">
    <citation type="journal article" date="2019" name="Int. J. Syst. Evol. Microbiol.">
        <title>The Global Catalogue of Microorganisms (GCM) 10K type strain sequencing project: providing services to taxonomists for standard genome sequencing and annotation.</title>
        <authorList>
            <consortium name="The Broad Institute Genomics Platform"/>
            <consortium name="The Broad Institute Genome Sequencing Center for Infectious Disease"/>
            <person name="Wu L."/>
            <person name="Ma J."/>
        </authorList>
    </citation>
    <scope>NUCLEOTIDE SEQUENCE [LARGE SCALE GENOMIC DNA]</scope>
    <source>
        <strain evidence="2">JCM 16702</strain>
    </source>
</reference>
<gene>
    <name evidence="1" type="ORF">GCM10022214_31110</name>
</gene>